<dbReference type="EMBL" id="LGVG01000022">
    <property type="protein sequence ID" value="KNE26477.1"/>
    <property type="molecule type" value="Genomic_DNA"/>
</dbReference>
<name>A0AAW3I3P3_9BURK</name>
<evidence type="ECO:0008006" key="3">
    <source>
        <dbReference type="Google" id="ProtNLM"/>
    </source>
</evidence>
<comment type="caution">
    <text evidence="1">The sequence shown here is derived from an EMBL/GenBank/DDBJ whole genome shotgun (WGS) entry which is preliminary data.</text>
</comment>
<evidence type="ECO:0000313" key="1">
    <source>
        <dbReference type="EMBL" id="KNE26477.1"/>
    </source>
</evidence>
<accession>A0AAW3I3P3</accession>
<evidence type="ECO:0000313" key="2">
    <source>
        <dbReference type="Proteomes" id="UP000037511"/>
    </source>
</evidence>
<protein>
    <recommendedName>
        <fullName evidence="3">DUF4258 domain-containing protein</fullName>
    </recommendedName>
</protein>
<sequence length="92" mass="10722">MNITHHGELRQQQRGIPSAIVDLVLTYGSRVYDNQGGVTKYLDRRSRKAIERDKGREFVKRYSNQMNVYVVQSAIDGRVITCGHRHTRINRH</sequence>
<gene>
    <name evidence="1" type="ORF">AFM18_17365</name>
</gene>
<dbReference type="Proteomes" id="UP000037511">
    <property type="component" value="Unassembled WGS sequence"/>
</dbReference>
<dbReference type="AlphaFoldDB" id="A0AAW3I3P3"/>
<organism evidence="1 2">
    <name type="scientific">Achromobacter spanius</name>
    <dbReference type="NCBI Taxonomy" id="217203"/>
    <lineage>
        <taxon>Bacteria</taxon>
        <taxon>Pseudomonadati</taxon>
        <taxon>Pseudomonadota</taxon>
        <taxon>Betaproteobacteria</taxon>
        <taxon>Burkholderiales</taxon>
        <taxon>Alcaligenaceae</taxon>
        <taxon>Achromobacter</taxon>
    </lineage>
</organism>
<proteinExistence type="predicted"/>
<dbReference type="RefSeq" id="WP_050448163.1">
    <property type="nucleotide sequence ID" value="NZ_LGVG01000022.1"/>
</dbReference>
<reference evidence="1 2" key="1">
    <citation type="submission" date="2015-07" db="EMBL/GenBank/DDBJ databases">
        <title>Draft genome of Achromobacter spanius.</title>
        <authorList>
            <person name="Wang X."/>
        </authorList>
    </citation>
    <scope>NUCLEOTIDE SEQUENCE [LARGE SCALE GENOMIC DNA]</scope>
    <source>
        <strain evidence="1 2">CGMCC9173</strain>
    </source>
</reference>